<feature type="compositionally biased region" description="Low complexity" evidence="1">
    <location>
        <begin position="96"/>
        <end position="118"/>
    </location>
</feature>
<comment type="caution">
    <text evidence="2">The sequence shown here is derived from an EMBL/GenBank/DDBJ whole genome shotgun (WGS) entry which is preliminary data.</text>
</comment>
<dbReference type="EMBL" id="RZYA01000001">
    <property type="protein sequence ID" value="RVU29110.1"/>
    <property type="molecule type" value="Genomic_DNA"/>
</dbReference>
<accession>A0A3S2XZG8</accession>
<evidence type="ECO:0000256" key="1">
    <source>
        <dbReference type="SAM" id="MobiDB-lite"/>
    </source>
</evidence>
<feature type="compositionally biased region" description="Basic and acidic residues" evidence="1">
    <location>
        <begin position="65"/>
        <end position="78"/>
    </location>
</feature>
<feature type="compositionally biased region" description="Low complexity" evidence="1">
    <location>
        <begin position="210"/>
        <end position="219"/>
    </location>
</feature>
<dbReference type="OrthoDB" id="4250485at2"/>
<gene>
    <name evidence="2" type="ORF">EOT10_01060</name>
</gene>
<dbReference type="AlphaFoldDB" id="A0A3S2XZG8"/>
<sequence length="232" mass="24006">MLARHAQGAGPSAGVARVRPRLAGPFERVEAVRGGGHQEADEVGALWPSSQQQAVRGGELMAATREVRFHSERERTLVRTESTPAPEPLTPRAASPALRPDVPLLRPAAAPVPRALPETSRRATARERTTALPSPRAASAPVPPGAEAAAAVVPAPLRPSAVDTAAARDAVRQTAGRRGARGAEQVVQVQIGRLEVTAAGASSGGGGRGQRQAPGRQGATVSLQDYLARGRE</sequence>
<organism evidence="2 3">
    <name type="scientific">Streptomyces antnestii</name>
    <dbReference type="NCBI Taxonomy" id="2494256"/>
    <lineage>
        <taxon>Bacteria</taxon>
        <taxon>Bacillati</taxon>
        <taxon>Actinomycetota</taxon>
        <taxon>Actinomycetes</taxon>
        <taxon>Kitasatosporales</taxon>
        <taxon>Streptomycetaceae</taxon>
        <taxon>Streptomyces</taxon>
    </lineage>
</organism>
<reference evidence="2 3" key="1">
    <citation type="submission" date="2019-01" db="EMBL/GenBank/DDBJ databases">
        <title>Genome sequences of Streptomyces and Rhizobium isolates collected from root and soil.</title>
        <authorList>
            <person name="Chhettri S."/>
            <person name="Sevigny J.L."/>
            <person name="Sen A."/>
            <person name="Ennis N."/>
            <person name="Tisa L."/>
        </authorList>
    </citation>
    <scope>NUCLEOTIDE SEQUENCE [LARGE SCALE GENOMIC DNA]</scope>
    <source>
        <strain evidence="2 3">San01</strain>
    </source>
</reference>
<feature type="region of interest" description="Disordered" evidence="1">
    <location>
        <begin position="198"/>
        <end position="232"/>
    </location>
</feature>
<feature type="compositionally biased region" description="Basic and acidic residues" evidence="1">
    <location>
        <begin position="119"/>
        <end position="129"/>
    </location>
</feature>
<feature type="compositionally biased region" description="Low complexity" evidence="1">
    <location>
        <begin position="130"/>
        <end position="145"/>
    </location>
</feature>
<keyword evidence="3" id="KW-1185">Reference proteome</keyword>
<evidence type="ECO:0000313" key="2">
    <source>
        <dbReference type="EMBL" id="RVU29110.1"/>
    </source>
</evidence>
<dbReference type="Proteomes" id="UP000283128">
    <property type="component" value="Unassembled WGS sequence"/>
</dbReference>
<protein>
    <submittedName>
        <fullName evidence="2">Uncharacterized protein</fullName>
    </submittedName>
</protein>
<evidence type="ECO:0000313" key="3">
    <source>
        <dbReference type="Proteomes" id="UP000283128"/>
    </source>
</evidence>
<proteinExistence type="predicted"/>
<name>A0A3S2XZG8_9ACTN</name>
<feature type="region of interest" description="Disordered" evidence="1">
    <location>
        <begin position="32"/>
        <end position="145"/>
    </location>
</feature>